<dbReference type="EMBL" id="BK015930">
    <property type="protein sequence ID" value="DAF85763.1"/>
    <property type="molecule type" value="Genomic_DNA"/>
</dbReference>
<sequence length="66" mass="8001">MKRKTAIKKLMGIGYSRNMANRLHSFWRDINRYHNNSRDVKRMELLCKNRTISRQCAYSYYGLEVN</sequence>
<accession>A0A8S5TU96</accession>
<protein>
    <submittedName>
        <fullName evidence="1">Uncharacterized protein</fullName>
    </submittedName>
</protein>
<evidence type="ECO:0000313" key="1">
    <source>
        <dbReference type="EMBL" id="DAF85763.1"/>
    </source>
</evidence>
<name>A0A8S5TU96_9CAUD</name>
<organism evidence="1">
    <name type="scientific">Siphoviridae sp. ctWT735</name>
    <dbReference type="NCBI Taxonomy" id="2825538"/>
    <lineage>
        <taxon>Viruses</taxon>
        <taxon>Duplodnaviria</taxon>
        <taxon>Heunggongvirae</taxon>
        <taxon>Uroviricota</taxon>
        <taxon>Caudoviricetes</taxon>
    </lineage>
</organism>
<proteinExistence type="predicted"/>
<reference evidence="1" key="1">
    <citation type="journal article" date="2021" name="Proc. Natl. Acad. Sci. U.S.A.">
        <title>A Catalog of Tens of Thousands of Viruses from Human Metagenomes Reveals Hidden Associations with Chronic Diseases.</title>
        <authorList>
            <person name="Tisza M.J."/>
            <person name="Buck C.B."/>
        </authorList>
    </citation>
    <scope>NUCLEOTIDE SEQUENCE</scope>
    <source>
        <strain evidence="1">CtWT735</strain>
    </source>
</reference>